<feature type="chain" id="PRO_5005568575" evidence="3">
    <location>
        <begin position="24"/>
        <end position="386"/>
    </location>
</feature>
<accession>A0A0L6VH75</accession>
<evidence type="ECO:0000313" key="4">
    <source>
        <dbReference type="EMBL" id="KNZ59455.1"/>
    </source>
</evidence>
<organism evidence="4 5">
    <name type="scientific">Puccinia sorghi</name>
    <dbReference type="NCBI Taxonomy" id="27349"/>
    <lineage>
        <taxon>Eukaryota</taxon>
        <taxon>Fungi</taxon>
        <taxon>Dikarya</taxon>
        <taxon>Basidiomycota</taxon>
        <taxon>Pucciniomycotina</taxon>
        <taxon>Pucciniomycetes</taxon>
        <taxon>Pucciniales</taxon>
        <taxon>Pucciniaceae</taxon>
        <taxon>Puccinia</taxon>
    </lineage>
</organism>
<dbReference type="VEuPathDB" id="FungiDB:VP01_1729g7"/>
<feature type="transmembrane region" description="Helical" evidence="2">
    <location>
        <begin position="365"/>
        <end position="385"/>
    </location>
</feature>
<dbReference type="EMBL" id="LAVV01006536">
    <property type="protein sequence ID" value="KNZ59455.1"/>
    <property type="molecule type" value="Genomic_DNA"/>
</dbReference>
<reference evidence="4 5" key="1">
    <citation type="submission" date="2015-08" db="EMBL/GenBank/DDBJ databases">
        <title>Next Generation Sequencing and Analysis of the Genome of Puccinia sorghi L Schw, the Causal Agent of Maize Common Rust.</title>
        <authorList>
            <person name="Rochi L."/>
            <person name="Burguener G."/>
            <person name="Darino M."/>
            <person name="Turjanski A."/>
            <person name="Kreff E."/>
            <person name="Dieguez M.J."/>
            <person name="Sacco F."/>
        </authorList>
    </citation>
    <scope>NUCLEOTIDE SEQUENCE [LARGE SCALE GENOMIC DNA]</scope>
    <source>
        <strain evidence="4 5">RO10H11247</strain>
    </source>
</reference>
<feature type="compositionally biased region" description="Low complexity" evidence="1">
    <location>
        <begin position="333"/>
        <end position="342"/>
    </location>
</feature>
<feature type="signal peptide" evidence="3">
    <location>
        <begin position="1"/>
        <end position="23"/>
    </location>
</feature>
<sequence length="386" mass="40491">MFQPQLAFLLTSLVAFSIQQAPAAPSQPPVPAPAIGGSGPPPAPITTAQVGPWKPSSLSGGLPPPSLTGMGRQLRINRFVTIIATDFCLLMPPDPTKQNLVDAEADAVAYCTNPVNDTRPIPDGFIKTAHFRRTDKYVQITGTYDPSKMNLSPNDCGGEYDNHGAMGLYFPSRSSQSVGNPVGAAVDGAHDFMQFMGGCDIPGNAVFCLRACHGGDSYEYCKNTYDLMGCLWVMPGCCGGVITELFVAIYFGTPLLRTSVVNYETPGFTDCNANYDLPVGYYPPPGPNPFRQGDPTTPAPVAAPASSQCQAVATPVPQGVTYYWAGGAPAATATASPTPNGNKNTKDGAKTGSASPRRTPVKPQYQFFPAATTIALCAGLLIAIAV</sequence>
<proteinExistence type="predicted"/>
<evidence type="ECO:0000256" key="1">
    <source>
        <dbReference type="SAM" id="MobiDB-lite"/>
    </source>
</evidence>
<feature type="region of interest" description="Disordered" evidence="1">
    <location>
        <begin position="25"/>
        <end position="66"/>
    </location>
</feature>
<dbReference type="OrthoDB" id="2564904at2759"/>
<keyword evidence="2" id="KW-0472">Membrane</keyword>
<gene>
    <name evidence="4" type="ORF">VP01_1729g7</name>
</gene>
<dbReference type="STRING" id="27349.A0A0L6VH75"/>
<keyword evidence="2" id="KW-1133">Transmembrane helix</keyword>
<keyword evidence="3" id="KW-0732">Signal</keyword>
<keyword evidence="2" id="KW-0812">Transmembrane</keyword>
<evidence type="ECO:0000313" key="5">
    <source>
        <dbReference type="Proteomes" id="UP000037035"/>
    </source>
</evidence>
<protein>
    <submittedName>
        <fullName evidence="4">Uncharacterized protein</fullName>
    </submittedName>
</protein>
<comment type="caution">
    <text evidence="4">The sequence shown here is derived from an EMBL/GenBank/DDBJ whole genome shotgun (WGS) entry which is preliminary data.</text>
</comment>
<dbReference type="Proteomes" id="UP000037035">
    <property type="component" value="Unassembled WGS sequence"/>
</dbReference>
<evidence type="ECO:0000256" key="3">
    <source>
        <dbReference type="SAM" id="SignalP"/>
    </source>
</evidence>
<dbReference type="AlphaFoldDB" id="A0A0L6VH75"/>
<evidence type="ECO:0000256" key="2">
    <source>
        <dbReference type="SAM" id="Phobius"/>
    </source>
</evidence>
<name>A0A0L6VH75_9BASI</name>
<keyword evidence="5" id="KW-1185">Reference proteome</keyword>
<feature type="region of interest" description="Disordered" evidence="1">
    <location>
        <begin position="333"/>
        <end position="361"/>
    </location>
</feature>